<feature type="signal peptide" evidence="2">
    <location>
        <begin position="1"/>
        <end position="21"/>
    </location>
</feature>
<evidence type="ECO:0000313" key="3">
    <source>
        <dbReference type="EMBL" id="HIZ38293.1"/>
    </source>
</evidence>
<reference evidence="3" key="1">
    <citation type="journal article" date="2021" name="PeerJ">
        <title>Extensive microbial diversity within the chicken gut microbiome revealed by metagenomics and culture.</title>
        <authorList>
            <person name="Gilroy R."/>
            <person name="Ravi A."/>
            <person name="Getino M."/>
            <person name="Pursley I."/>
            <person name="Horton D.L."/>
            <person name="Alikhan N.F."/>
            <person name="Baker D."/>
            <person name="Gharbi K."/>
            <person name="Hall N."/>
            <person name="Watson M."/>
            <person name="Adriaenssens E.M."/>
            <person name="Foster-Nyarko E."/>
            <person name="Jarju S."/>
            <person name="Secka A."/>
            <person name="Antonio M."/>
            <person name="Oren A."/>
            <person name="Chaudhuri R.R."/>
            <person name="La Ragione R."/>
            <person name="Hildebrand F."/>
            <person name="Pallen M.J."/>
        </authorList>
    </citation>
    <scope>NUCLEOTIDE SEQUENCE</scope>
    <source>
        <strain evidence="3">ChiGjej4B4-7305</strain>
    </source>
</reference>
<sequence length="288" mass="30764">MRRAVIGCGVTLLLLAGGCTGGDTEPPPEESSQPSEPPEETSEPSPEPFDPTSVDLAEQQWRYATAYYAPVEVDLSRGKGTGEFGPWDGRFEIGEDEPIYVDMDSDGDEDVIASMSFSADMGGETFQWVSTTWFVWLNDGEQLTQLPYPLAGSGDCDTQVSSVTAADGGGVVIEEAQLGWQSSCAAGANMEVTRTVQVTNGEDDQPWLVQTDPFPSWGGACPMMIEGGDGGGEVVVAPGLDPASPEVDPVIVDGADSWLTDEVDGWDFVTYLQDEDPNFVSYCGWTES</sequence>
<dbReference type="AlphaFoldDB" id="A0A9D2EID2"/>
<dbReference type="Proteomes" id="UP000824037">
    <property type="component" value="Unassembled WGS sequence"/>
</dbReference>
<accession>A0A9D2EID2</accession>
<evidence type="ECO:0000256" key="1">
    <source>
        <dbReference type="SAM" id="MobiDB-lite"/>
    </source>
</evidence>
<evidence type="ECO:0000313" key="4">
    <source>
        <dbReference type="Proteomes" id="UP000824037"/>
    </source>
</evidence>
<dbReference type="PROSITE" id="PS51257">
    <property type="entry name" value="PROKAR_LIPOPROTEIN"/>
    <property type="match status" value="1"/>
</dbReference>
<proteinExistence type="predicted"/>
<reference evidence="3" key="2">
    <citation type="submission" date="2021-04" db="EMBL/GenBank/DDBJ databases">
        <authorList>
            <person name="Gilroy R."/>
        </authorList>
    </citation>
    <scope>NUCLEOTIDE SEQUENCE</scope>
    <source>
        <strain evidence="3">ChiGjej4B4-7305</strain>
    </source>
</reference>
<organism evidence="3 4">
    <name type="scientific">Candidatus Ruania gallistercoris</name>
    <dbReference type="NCBI Taxonomy" id="2838746"/>
    <lineage>
        <taxon>Bacteria</taxon>
        <taxon>Bacillati</taxon>
        <taxon>Actinomycetota</taxon>
        <taxon>Actinomycetes</taxon>
        <taxon>Micrococcales</taxon>
        <taxon>Ruaniaceae</taxon>
        <taxon>Ruania</taxon>
    </lineage>
</organism>
<feature type="region of interest" description="Disordered" evidence="1">
    <location>
        <begin position="18"/>
        <end position="53"/>
    </location>
</feature>
<dbReference type="EMBL" id="DXBY01000356">
    <property type="protein sequence ID" value="HIZ38293.1"/>
    <property type="molecule type" value="Genomic_DNA"/>
</dbReference>
<evidence type="ECO:0000256" key="2">
    <source>
        <dbReference type="SAM" id="SignalP"/>
    </source>
</evidence>
<keyword evidence="2" id="KW-0732">Signal</keyword>
<gene>
    <name evidence="3" type="ORF">H9815_21150</name>
</gene>
<protein>
    <submittedName>
        <fullName evidence="3">Uncharacterized protein</fullName>
    </submittedName>
</protein>
<feature type="chain" id="PRO_5039346168" evidence="2">
    <location>
        <begin position="22"/>
        <end position="288"/>
    </location>
</feature>
<name>A0A9D2EID2_9MICO</name>
<comment type="caution">
    <text evidence="3">The sequence shown here is derived from an EMBL/GenBank/DDBJ whole genome shotgun (WGS) entry which is preliminary data.</text>
</comment>